<proteinExistence type="predicted"/>
<evidence type="ECO:0000313" key="3">
    <source>
        <dbReference type="EMBL" id="CDX58713.1"/>
    </source>
</evidence>
<feature type="domain" description="PRC-barrel" evidence="2">
    <location>
        <begin position="135"/>
        <end position="195"/>
    </location>
</feature>
<dbReference type="AlphaFoldDB" id="A0A090G7R5"/>
<reference evidence="3 4" key="1">
    <citation type="submission" date="2014-08" db="EMBL/GenBank/DDBJ databases">
        <authorList>
            <person name="Moulin Lionel"/>
        </authorList>
    </citation>
    <scope>NUCLEOTIDE SEQUENCE [LARGE SCALE GENOMIC DNA]</scope>
</reference>
<organism evidence="3 4">
    <name type="scientific">Mesorhizobium plurifarium</name>
    <dbReference type="NCBI Taxonomy" id="69974"/>
    <lineage>
        <taxon>Bacteria</taxon>
        <taxon>Pseudomonadati</taxon>
        <taxon>Pseudomonadota</taxon>
        <taxon>Alphaproteobacteria</taxon>
        <taxon>Hyphomicrobiales</taxon>
        <taxon>Phyllobacteriaceae</taxon>
        <taxon>Mesorhizobium</taxon>
    </lineage>
</organism>
<name>A0A090G7R5_MESPL</name>
<dbReference type="PANTHER" id="PTHR36505">
    <property type="entry name" value="BLR1072 PROTEIN"/>
    <property type="match status" value="1"/>
</dbReference>
<evidence type="ECO:0000256" key="1">
    <source>
        <dbReference type="SAM" id="SignalP"/>
    </source>
</evidence>
<feature type="chain" id="PRO_5001856169" description="PRC-barrel domain-containing protein" evidence="1">
    <location>
        <begin position="26"/>
        <end position="233"/>
    </location>
</feature>
<dbReference type="InterPro" id="IPR027275">
    <property type="entry name" value="PRC-brl_dom"/>
</dbReference>
<dbReference type="PANTHER" id="PTHR36505:SF1">
    <property type="entry name" value="BLR1072 PROTEIN"/>
    <property type="match status" value="1"/>
</dbReference>
<feature type="signal peptide" evidence="1">
    <location>
        <begin position="1"/>
        <end position="25"/>
    </location>
</feature>
<dbReference type="Pfam" id="PF05239">
    <property type="entry name" value="PRC"/>
    <property type="match status" value="1"/>
</dbReference>
<dbReference type="InterPro" id="IPR011033">
    <property type="entry name" value="PRC_barrel-like_sf"/>
</dbReference>
<keyword evidence="1" id="KW-0732">Signal</keyword>
<gene>
    <name evidence="3" type="ORF">MPL3365_30270</name>
</gene>
<protein>
    <recommendedName>
        <fullName evidence="2">PRC-barrel domain-containing protein</fullName>
    </recommendedName>
</protein>
<dbReference type="EMBL" id="CCNE01000023">
    <property type="protein sequence ID" value="CDX58713.1"/>
    <property type="molecule type" value="Genomic_DNA"/>
</dbReference>
<dbReference type="Proteomes" id="UP000046122">
    <property type="component" value="Unassembled WGS sequence"/>
</dbReference>
<evidence type="ECO:0000259" key="2">
    <source>
        <dbReference type="Pfam" id="PF05239"/>
    </source>
</evidence>
<dbReference type="SUPFAM" id="SSF50346">
    <property type="entry name" value="PRC-barrel domain"/>
    <property type="match status" value="1"/>
</dbReference>
<sequence>MTHLSRSLAFTSVATLLMFGDFSFAGNKAYVAEVTSVDRQDGGHIRRISSKTPSGEEIKLQSTLEANDHLFLLRAKIVYRQCGTIEIQQEAQDTEKDWLLPRTCDPGDNSILPDTPGTVTASLRPVGDPEIAKAFFRDIVGTNVYSSGGENIGEIQDILLSTDQKPTAVILGLGGFLGAGEKDVAVSFDKIELAKDGKGPVKFYVLYNQDELKAQSAFQLDTYPGQRTLLSDR</sequence>
<accession>A0A090G7R5</accession>
<evidence type="ECO:0000313" key="4">
    <source>
        <dbReference type="Proteomes" id="UP000046122"/>
    </source>
</evidence>
<dbReference type="Gene3D" id="2.30.30.240">
    <property type="entry name" value="PRC-barrel domain"/>
    <property type="match status" value="1"/>
</dbReference>